<name>A0A8J3WP43_9ACTN</name>
<comment type="caution">
    <text evidence="10">The sequence shown here is derived from an EMBL/GenBank/DDBJ whole genome shotgun (WGS) entry which is preliminary data.</text>
</comment>
<evidence type="ECO:0000256" key="7">
    <source>
        <dbReference type="PIRSR" id="PIRSR001434-2"/>
    </source>
</evidence>
<dbReference type="GO" id="GO:0018826">
    <property type="term" value="F:methionine gamma-lyase activity"/>
    <property type="evidence" value="ECO:0007669"/>
    <property type="project" value="UniProtKB-EC"/>
</dbReference>
<dbReference type="CDD" id="cd00614">
    <property type="entry name" value="CGS_like"/>
    <property type="match status" value="1"/>
</dbReference>
<feature type="modified residue" description="N6-(pyridoxal phosphate)lysine" evidence="7">
    <location>
        <position position="207"/>
    </location>
</feature>
<dbReference type="GO" id="GO:0005737">
    <property type="term" value="C:cytoplasm"/>
    <property type="evidence" value="ECO:0007669"/>
    <property type="project" value="TreeGrafter"/>
</dbReference>
<comment type="catalytic activity">
    <reaction evidence="5">
        <text>L-homocysteine + H2O = 2-oxobutanoate + hydrogen sulfide + NH4(+) + H(+)</text>
        <dbReference type="Rhea" id="RHEA:14501"/>
        <dbReference type="ChEBI" id="CHEBI:15377"/>
        <dbReference type="ChEBI" id="CHEBI:15378"/>
        <dbReference type="ChEBI" id="CHEBI:16763"/>
        <dbReference type="ChEBI" id="CHEBI:28938"/>
        <dbReference type="ChEBI" id="CHEBI:29919"/>
        <dbReference type="ChEBI" id="CHEBI:58199"/>
        <dbReference type="EC" id="4.4.1.2"/>
    </reaction>
    <physiologicalReaction direction="left-to-right" evidence="5">
        <dbReference type="Rhea" id="RHEA:14502"/>
    </physiologicalReaction>
</comment>
<keyword evidence="2 7" id="KW-0663">Pyridoxal phosphate</keyword>
<dbReference type="EMBL" id="BOOJ01000043">
    <property type="protein sequence ID" value="GIH94531.1"/>
    <property type="molecule type" value="Genomic_DNA"/>
</dbReference>
<evidence type="ECO:0000256" key="4">
    <source>
        <dbReference type="ARBA" id="ARBA00047199"/>
    </source>
</evidence>
<dbReference type="PANTHER" id="PTHR11808:SF85">
    <property type="entry name" value="CYSTATHIONINE GAMMA-LYASE-RELATED"/>
    <property type="match status" value="1"/>
</dbReference>
<dbReference type="InterPro" id="IPR015422">
    <property type="entry name" value="PyrdxlP-dep_Trfase_small"/>
</dbReference>
<dbReference type="Gene3D" id="3.90.1150.10">
    <property type="entry name" value="Aspartate Aminotransferase, domain 1"/>
    <property type="match status" value="1"/>
</dbReference>
<evidence type="ECO:0000256" key="1">
    <source>
        <dbReference type="ARBA" id="ARBA00001933"/>
    </source>
</evidence>
<organism evidence="10 11">
    <name type="scientific">Planobispora siamensis</name>
    <dbReference type="NCBI Taxonomy" id="936338"/>
    <lineage>
        <taxon>Bacteria</taxon>
        <taxon>Bacillati</taxon>
        <taxon>Actinomycetota</taxon>
        <taxon>Actinomycetes</taxon>
        <taxon>Streptosporangiales</taxon>
        <taxon>Streptosporangiaceae</taxon>
        <taxon>Planobispora</taxon>
    </lineage>
</organism>
<comment type="similarity">
    <text evidence="8">Belongs to the trans-sulfuration enzymes family.</text>
</comment>
<feature type="region of interest" description="Disordered" evidence="9">
    <location>
        <begin position="1"/>
        <end position="22"/>
    </location>
</feature>
<evidence type="ECO:0000256" key="8">
    <source>
        <dbReference type="RuleBase" id="RU362118"/>
    </source>
</evidence>
<dbReference type="EC" id="4.4.1.2" evidence="3"/>
<dbReference type="GO" id="GO:0019343">
    <property type="term" value="P:cysteine biosynthetic process via cystathionine"/>
    <property type="evidence" value="ECO:0007669"/>
    <property type="project" value="TreeGrafter"/>
</dbReference>
<gene>
    <name evidence="10" type="ORF">Psi01_51610</name>
</gene>
<dbReference type="RefSeq" id="WP_204066661.1">
    <property type="nucleotide sequence ID" value="NZ_BOOJ01000043.1"/>
</dbReference>
<sequence length="390" mass="41696">MTDLRPETRTVHLPQPPLNGSRPIATPLYQTSGFVFEDPAVFADGMKRPDGAFVYGRLSNPTVRALEEAVADLESGVAAVATASGMGAINSVLLALLRPGDHLISQNAIYGGTASVINDLVERFGIEVTYVPEDDPQALREAIRPSTKLVYLETIANPVTQVADLPGMCGVAREAGLISVVDNTFASPILCRPLEHGADVVVHSTTKYLSGHADVLGGVAVFADDELYRKIWKFSTNLGATADPFASWLTLRGIQTLPLRMERHCANAHELALRLDAHPAVSVVHWPGLPSHRSYALAGKLLPGFGGVFSFDLVGGREAGEKFMSSVRLALLAPSLGGVETLVMQPSTTSHKSLNAEELARHGIEEGTVRVAVGIEHVEDLWADFARALS</sequence>
<dbReference type="InterPro" id="IPR000277">
    <property type="entry name" value="Cys/Met-Metab_PyrdxlP-dep_enz"/>
</dbReference>
<comment type="cofactor">
    <cofactor evidence="1 8">
        <name>pyridoxal 5'-phosphate</name>
        <dbReference type="ChEBI" id="CHEBI:597326"/>
    </cofactor>
</comment>
<dbReference type="GO" id="GO:0019346">
    <property type="term" value="P:transsulfuration"/>
    <property type="evidence" value="ECO:0007669"/>
    <property type="project" value="InterPro"/>
</dbReference>
<dbReference type="Proteomes" id="UP000619788">
    <property type="component" value="Unassembled WGS sequence"/>
</dbReference>
<protein>
    <recommendedName>
        <fullName evidence="3">homocysteine desulfhydrase</fullName>
        <ecNumber evidence="3">4.4.1.2</ecNumber>
    </recommendedName>
    <alternativeName>
        <fullName evidence="4">Homocysteine desulfhydrase</fullName>
    </alternativeName>
</protein>
<evidence type="ECO:0000256" key="6">
    <source>
        <dbReference type="ARBA" id="ARBA00052699"/>
    </source>
</evidence>
<evidence type="ECO:0000313" key="11">
    <source>
        <dbReference type="Proteomes" id="UP000619788"/>
    </source>
</evidence>
<dbReference type="GO" id="GO:0047982">
    <property type="term" value="F:homocysteine desulfhydrase activity"/>
    <property type="evidence" value="ECO:0007669"/>
    <property type="project" value="UniProtKB-EC"/>
</dbReference>
<dbReference type="GO" id="GO:0030170">
    <property type="term" value="F:pyridoxal phosphate binding"/>
    <property type="evidence" value="ECO:0007669"/>
    <property type="project" value="InterPro"/>
</dbReference>
<feature type="compositionally biased region" description="Basic and acidic residues" evidence="9">
    <location>
        <begin position="1"/>
        <end position="10"/>
    </location>
</feature>
<dbReference type="InterPro" id="IPR015421">
    <property type="entry name" value="PyrdxlP-dep_Trfase_major"/>
</dbReference>
<dbReference type="GO" id="GO:0004123">
    <property type="term" value="F:cystathionine gamma-lyase activity"/>
    <property type="evidence" value="ECO:0007669"/>
    <property type="project" value="TreeGrafter"/>
</dbReference>
<evidence type="ECO:0000256" key="9">
    <source>
        <dbReference type="SAM" id="MobiDB-lite"/>
    </source>
</evidence>
<dbReference type="InterPro" id="IPR015424">
    <property type="entry name" value="PyrdxlP-dep_Trfase"/>
</dbReference>
<dbReference type="Pfam" id="PF01053">
    <property type="entry name" value="Cys_Met_Meta_PP"/>
    <property type="match status" value="1"/>
</dbReference>
<reference evidence="10 11" key="1">
    <citation type="submission" date="2021-01" db="EMBL/GenBank/DDBJ databases">
        <title>Whole genome shotgun sequence of Planobispora siamensis NBRC 107568.</title>
        <authorList>
            <person name="Komaki H."/>
            <person name="Tamura T."/>
        </authorList>
    </citation>
    <scope>NUCLEOTIDE SEQUENCE [LARGE SCALE GENOMIC DNA]</scope>
    <source>
        <strain evidence="10 11">NBRC 107568</strain>
    </source>
</reference>
<dbReference type="Gene3D" id="3.40.640.10">
    <property type="entry name" value="Type I PLP-dependent aspartate aminotransferase-like (Major domain)"/>
    <property type="match status" value="1"/>
</dbReference>
<dbReference type="SUPFAM" id="SSF53383">
    <property type="entry name" value="PLP-dependent transferases"/>
    <property type="match status" value="1"/>
</dbReference>
<evidence type="ECO:0000313" key="10">
    <source>
        <dbReference type="EMBL" id="GIH94531.1"/>
    </source>
</evidence>
<accession>A0A8J3WP43</accession>
<evidence type="ECO:0000256" key="5">
    <source>
        <dbReference type="ARBA" id="ARBA00048780"/>
    </source>
</evidence>
<dbReference type="AlphaFoldDB" id="A0A8J3WP43"/>
<evidence type="ECO:0000256" key="2">
    <source>
        <dbReference type="ARBA" id="ARBA00022898"/>
    </source>
</evidence>
<dbReference type="PIRSF" id="PIRSF001434">
    <property type="entry name" value="CGS"/>
    <property type="match status" value="1"/>
</dbReference>
<evidence type="ECO:0000256" key="3">
    <source>
        <dbReference type="ARBA" id="ARBA00047175"/>
    </source>
</evidence>
<proteinExistence type="inferred from homology"/>
<dbReference type="PANTHER" id="PTHR11808">
    <property type="entry name" value="TRANS-SULFURATION ENZYME FAMILY MEMBER"/>
    <property type="match status" value="1"/>
</dbReference>
<keyword evidence="11" id="KW-1185">Reference proteome</keyword>
<comment type="catalytic activity">
    <reaction evidence="6">
        <text>L-methionine + H2O = methanethiol + 2-oxobutanoate + NH4(+)</text>
        <dbReference type="Rhea" id="RHEA:23800"/>
        <dbReference type="ChEBI" id="CHEBI:15377"/>
        <dbReference type="ChEBI" id="CHEBI:16007"/>
        <dbReference type="ChEBI" id="CHEBI:16763"/>
        <dbReference type="ChEBI" id="CHEBI:28938"/>
        <dbReference type="ChEBI" id="CHEBI:57844"/>
        <dbReference type="EC" id="4.4.1.11"/>
    </reaction>
    <physiologicalReaction direction="left-to-right" evidence="6">
        <dbReference type="Rhea" id="RHEA:23801"/>
    </physiologicalReaction>
</comment>
<dbReference type="FunFam" id="3.40.640.10:FF:000046">
    <property type="entry name" value="Cystathionine gamma-lyase"/>
    <property type="match status" value="1"/>
</dbReference>